<dbReference type="AlphaFoldDB" id="A0A2W2E1S8"/>
<comment type="caution">
    <text evidence="1">The sequence shown here is derived from an EMBL/GenBank/DDBJ whole genome shotgun (WGS) entry which is preliminary data.</text>
</comment>
<gene>
    <name evidence="1" type="ORF">C1J01_35995</name>
</gene>
<name>A0A2W2E1S8_9ACTN</name>
<dbReference type="Gene3D" id="3.60.40.10">
    <property type="entry name" value="PPM-type phosphatase domain"/>
    <property type="match status" value="1"/>
</dbReference>
<evidence type="ECO:0000313" key="2">
    <source>
        <dbReference type="Proteomes" id="UP000249304"/>
    </source>
</evidence>
<reference evidence="1 2" key="1">
    <citation type="submission" date="2018-01" db="EMBL/GenBank/DDBJ databases">
        <title>Draft genome sequence of Nonomuraea sp. KC333.</title>
        <authorList>
            <person name="Sahin N."/>
            <person name="Saygin H."/>
            <person name="Ay H."/>
        </authorList>
    </citation>
    <scope>NUCLEOTIDE SEQUENCE [LARGE SCALE GENOMIC DNA]</scope>
    <source>
        <strain evidence="1 2">KC333</strain>
    </source>
</reference>
<evidence type="ECO:0000313" key="1">
    <source>
        <dbReference type="EMBL" id="PZG10569.1"/>
    </source>
</evidence>
<protein>
    <recommendedName>
        <fullName evidence="3">PPM-type phosphatase domain-containing protein</fullName>
    </recommendedName>
</protein>
<dbReference type="RefSeq" id="WP_111183450.1">
    <property type="nucleotide sequence ID" value="NZ_POUD01000224.1"/>
</dbReference>
<dbReference type="OrthoDB" id="118142at2"/>
<proteinExistence type="predicted"/>
<dbReference type="InterPro" id="IPR036457">
    <property type="entry name" value="PPM-type-like_dom_sf"/>
</dbReference>
<dbReference type="Proteomes" id="UP000249304">
    <property type="component" value="Unassembled WGS sequence"/>
</dbReference>
<dbReference type="EMBL" id="POUD01000224">
    <property type="protein sequence ID" value="PZG10569.1"/>
    <property type="molecule type" value="Genomic_DNA"/>
</dbReference>
<organism evidence="1 2">
    <name type="scientific">Nonomuraea aridisoli</name>
    <dbReference type="NCBI Taxonomy" id="2070368"/>
    <lineage>
        <taxon>Bacteria</taxon>
        <taxon>Bacillati</taxon>
        <taxon>Actinomycetota</taxon>
        <taxon>Actinomycetes</taxon>
        <taxon>Streptosporangiales</taxon>
        <taxon>Streptosporangiaceae</taxon>
        <taxon>Nonomuraea</taxon>
    </lineage>
</organism>
<accession>A0A2W2E1S8</accession>
<sequence>MGGDWHDAFALPDGATVLARVERCDGGHELYHSTAGHPPPLLVGADGLVERPGEHLDKGFDRLRERVAAQCRTPLDRLCDDLLSFLPRHTDDDVAMIGLGFPAAPRRAEPVRPQVRSDRRAIRAEWGNREGL</sequence>
<keyword evidence="2" id="KW-1185">Reference proteome</keyword>
<evidence type="ECO:0008006" key="3">
    <source>
        <dbReference type="Google" id="ProtNLM"/>
    </source>
</evidence>